<gene>
    <name evidence="1" type="primary">WBGene00205453</name>
</gene>
<proteinExistence type="predicted"/>
<accession>A0A8R1UNL0</accession>
<sequence>MNYASLTLGLWIGFFATALAVLAYNLYRQMGERVGGNSRGRRITLTRVRRPSPSVRYVSLDIEKSVKIDQKRKSGHVHRLVLTLIFEEPRETLTKV</sequence>
<reference evidence="1" key="2">
    <citation type="submission" date="2022-06" db="UniProtKB">
        <authorList>
            <consortium name="EnsemblMetazoa"/>
        </authorList>
    </citation>
    <scope>IDENTIFICATION</scope>
    <source>
        <strain evidence="1">PS312</strain>
    </source>
</reference>
<name>A0A2A6CM54_PRIPA</name>
<protein>
    <submittedName>
        <fullName evidence="1">Uncharacterized protein</fullName>
    </submittedName>
</protein>
<evidence type="ECO:0000313" key="1">
    <source>
        <dbReference type="EnsemblMetazoa" id="PPA32592.1"/>
    </source>
</evidence>
<accession>A0A2A6CM54</accession>
<dbReference type="EnsemblMetazoa" id="PPA32592.1">
    <property type="protein sequence ID" value="PPA32592.1"/>
    <property type="gene ID" value="WBGene00205453"/>
</dbReference>
<dbReference type="Proteomes" id="UP000005239">
    <property type="component" value="Unassembled WGS sequence"/>
</dbReference>
<keyword evidence="2" id="KW-1185">Reference proteome</keyword>
<organism evidence="1 2">
    <name type="scientific">Pristionchus pacificus</name>
    <name type="common">Parasitic nematode worm</name>
    <dbReference type="NCBI Taxonomy" id="54126"/>
    <lineage>
        <taxon>Eukaryota</taxon>
        <taxon>Metazoa</taxon>
        <taxon>Ecdysozoa</taxon>
        <taxon>Nematoda</taxon>
        <taxon>Chromadorea</taxon>
        <taxon>Rhabditida</taxon>
        <taxon>Rhabditina</taxon>
        <taxon>Diplogasteromorpha</taxon>
        <taxon>Diplogasteroidea</taxon>
        <taxon>Neodiplogasteridae</taxon>
        <taxon>Pristionchus</taxon>
    </lineage>
</organism>
<evidence type="ECO:0000313" key="2">
    <source>
        <dbReference type="Proteomes" id="UP000005239"/>
    </source>
</evidence>
<reference evidence="2" key="1">
    <citation type="journal article" date="2008" name="Nat. Genet.">
        <title>The Pristionchus pacificus genome provides a unique perspective on nematode lifestyle and parasitism.</title>
        <authorList>
            <person name="Dieterich C."/>
            <person name="Clifton S.W."/>
            <person name="Schuster L.N."/>
            <person name="Chinwalla A."/>
            <person name="Delehaunty K."/>
            <person name="Dinkelacker I."/>
            <person name="Fulton L."/>
            <person name="Fulton R."/>
            <person name="Godfrey J."/>
            <person name="Minx P."/>
            <person name="Mitreva M."/>
            <person name="Roeseler W."/>
            <person name="Tian H."/>
            <person name="Witte H."/>
            <person name="Yang S.P."/>
            <person name="Wilson R.K."/>
            <person name="Sommer R.J."/>
        </authorList>
    </citation>
    <scope>NUCLEOTIDE SEQUENCE [LARGE SCALE GENOMIC DNA]</scope>
    <source>
        <strain evidence="2">PS312</strain>
    </source>
</reference>
<dbReference type="AlphaFoldDB" id="A0A2A6CM54"/>